<protein>
    <submittedName>
        <fullName evidence="2">Uncharacterized protein</fullName>
    </submittedName>
</protein>
<dbReference type="EMBL" id="NKXS01003073">
    <property type="protein sequence ID" value="PIN10958.1"/>
    <property type="molecule type" value="Genomic_DNA"/>
</dbReference>
<dbReference type="STRING" id="429701.A0A2G9H0A5"/>
<keyword evidence="1" id="KW-0472">Membrane</keyword>
<comment type="caution">
    <text evidence="2">The sequence shown here is derived from an EMBL/GenBank/DDBJ whole genome shotgun (WGS) entry which is preliminary data.</text>
</comment>
<evidence type="ECO:0000256" key="1">
    <source>
        <dbReference type="SAM" id="Phobius"/>
    </source>
</evidence>
<name>A0A2G9H0A5_9LAMI</name>
<feature type="transmembrane region" description="Helical" evidence="1">
    <location>
        <begin position="51"/>
        <end position="70"/>
    </location>
</feature>
<organism evidence="2 3">
    <name type="scientific">Handroanthus impetiginosus</name>
    <dbReference type="NCBI Taxonomy" id="429701"/>
    <lineage>
        <taxon>Eukaryota</taxon>
        <taxon>Viridiplantae</taxon>
        <taxon>Streptophyta</taxon>
        <taxon>Embryophyta</taxon>
        <taxon>Tracheophyta</taxon>
        <taxon>Spermatophyta</taxon>
        <taxon>Magnoliopsida</taxon>
        <taxon>eudicotyledons</taxon>
        <taxon>Gunneridae</taxon>
        <taxon>Pentapetalae</taxon>
        <taxon>asterids</taxon>
        <taxon>lamiids</taxon>
        <taxon>Lamiales</taxon>
        <taxon>Bignoniaceae</taxon>
        <taxon>Crescentiina</taxon>
        <taxon>Tabebuia alliance</taxon>
        <taxon>Handroanthus</taxon>
    </lineage>
</organism>
<proteinExistence type="predicted"/>
<evidence type="ECO:0000313" key="3">
    <source>
        <dbReference type="Proteomes" id="UP000231279"/>
    </source>
</evidence>
<accession>A0A2G9H0A5</accession>
<keyword evidence="3" id="KW-1185">Reference proteome</keyword>
<gene>
    <name evidence="2" type="ORF">CDL12_16448</name>
</gene>
<dbReference type="OrthoDB" id="683410at2759"/>
<keyword evidence="1" id="KW-1133">Transmembrane helix</keyword>
<feature type="transmembrane region" description="Helical" evidence="1">
    <location>
        <begin position="90"/>
        <end position="111"/>
    </location>
</feature>
<sequence>MARYHHSSYYDYLQYFSFSIHFSFFLAIVFIFLIFNWYINYESTFEDFMDNFKICLMVFPVVLLLFVHWLSSDDRERVPFDLSLPEKDSFHRVGGSPVGVAILLMFLIFMIPHHSSLQEKWFPLFSRR</sequence>
<evidence type="ECO:0000313" key="2">
    <source>
        <dbReference type="EMBL" id="PIN10958.1"/>
    </source>
</evidence>
<feature type="transmembrane region" description="Helical" evidence="1">
    <location>
        <begin position="12"/>
        <end position="39"/>
    </location>
</feature>
<dbReference type="Proteomes" id="UP000231279">
    <property type="component" value="Unassembled WGS sequence"/>
</dbReference>
<reference evidence="3" key="1">
    <citation type="journal article" date="2018" name="Gigascience">
        <title>Genome assembly of the Pink Ipe (Handroanthus impetiginosus, Bignoniaceae), a highly valued, ecologically keystone Neotropical timber forest tree.</title>
        <authorList>
            <person name="Silva-Junior O.B."/>
            <person name="Grattapaglia D."/>
            <person name="Novaes E."/>
            <person name="Collevatti R.G."/>
        </authorList>
    </citation>
    <scope>NUCLEOTIDE SEQUENCE [LARGE SCALE GENOMIC DNA]</scope>
    <source>
        <strain evidence="3">cv. UFG-1</strain>
    </source>
</reference>
<keyword evidence="1" id="KW-0812">Transmembrane</keyword>
<dbReference type="PANTHER" id="PTHR33306:SF5">
    <property type="entry name" value="OXIDOREDUCTASE_TRANSITION METAL ION-BINDING PROTEIN"/>
    <property type="match status" value="1"/>
</dbReference>
<dbReference type="AlphaFoldDB" id="A0A2G9H0A5"/>
<dbReference type="PANTHER" id="PTHR33306">
    <property type="entry name" value="EXPRESSED PROTEIN-RELATED-RELATED"/>
    <property type="match status" value="1"/>
</dbReference>